<evidence type="ECO:0000256" key="4">
    <source>
        <dbReference type="ARBA" id="ARBA00022691"/>
    </source>
</evidence>
<keyword evidence="3 7" id="KW-0808">Transferase</keyword>
<accession>A0A8T2TFU3</accession>
<dbReference type="EC" id="2.1.1.216" evidence="7"/>
<keyword evidence="5 7" id="KW-0819">tRNA processing</keyword>
<dbReference type="Gene3D" id="3.30.56.70">
    <property type="entry name" value="N2,N2-dimethylguanosine tRNA methyltransferase, C-terminal domain"/>
    <property type="match status" value="1"/>
</dbReference>
<name>A0A8T2TFU3_CERRI</name>
<evidence type="ECO:0000256" key="5">
    <source>
        <dbReference type="ARBA" id="ARBA00022694"/>
    </source>
</evidence>
<dbReference type="Proteomes" id="UP000825935">
    <property type="component" value="Chromosome 13"/>
</dbReference>
<protein>
    <recommendedName>
        <fullName evidence="7">tRNA (guanine(26)-N(2))-dimethyltransferase</fullName>
        <ecNumber evidence="7">2.1.1.216</ecNumber>
    </recommendedName>
</protein>
<comment type="caution">
    <text evidence="8">The sequence shown here is derived from an EMBL/GenBank/DDBJ whole genome shotgun (WGS) entry which is preliminary data.</text>
</comment>
<dbReference type="GO" id="GO:0005634">
    <property type="term" value="C:nucleus"/>
    <property type="evidence" value="ECO:0007669"/>
    <property type="project" value="TreeGrafter"/>
</dbReference>
<comment type="similarity">
    <text evidence="7">Belongs to the class I-like SAM-binding methyltransferase superfamily. Trm1 family.</text>
</comment>
<gene>
    <name evidence="8" type="ORF">KP509_13G056200</name>
</gene>
<keyword evidence="6 7" id="KW-0694">RNA-binding</keyword>
<keyword evidence="2 7" id="KW-0489">Methyltransferase</keyword>
<dbReference type="PANTHER" id="PTHR10631:SF9">
    <property type="entry name" value="TRNA (GUANINE(26)-N(2))-DIMETHYLTRANSFERASE"/>
    <property type="match status" value="1"/>
</dbReference>
<reference evidence="8" key="1">
    <citation type="submission" date="2021-08" db="EMBL/GenBank/DDBJ databases">
        <title>WGS assembly of Ceratopteris richardii.</title>
        <authorList>
            <person name="Marchant D.B."/>
            <person name="Chen G."/>
            <person name="Jenkins J."/>
            <person name="Shu S."/>
            <person name="Leebens-Mack J."/>
            <person name="Grimwood J."/>
            <person name="Schmutz J."/>
            <person name="Soltis P."/>
            <person name="Soltis D."/>
            <person name="Chen Z.-H."/>
        </authorList>
    </citation>
    <scope>NUCLEOTIDE SEQUENCE</scope>
    <source>
        <strain evidence="8">Whitten #5841</strain>
        <tissue evidence="8">Leaf</tissue>
    </source>
</reference>
<dbReference type="Pfam" id="PF02005">
    <property type="entry name" value="TRM"/>
    <property type="match status" value="2"/>
</dbReference>
<dbReference type="OrthoDB" id="6349953at2759"/>
<evidence type="ECO:0000256" key="1">
    <source>
        <dbReference type="ARBA" id="ARBA00022555"/>
    </source>
</evidence>
<dbReference type="EMBL" id="CM035418">
    <property type="protein sequence ID" value="KAH7421419.1"/>
    <property type="molecule type" value="Genomic_DNA"/>
</dbReference>
<dbReference type="SUPFAM" id="SSF53335">
    <property type="entry name" value="S-adenosyl-L-methionine-dependent methyltransferases"/>
    <property type="match status" value="2"/>
</dbReference>
<sequence length="610" mass="67405">MDMAGASSVLLQSPFSLELTRAVKLKLLSSCNRAGCCREDSIKLSLRTKVKPVAQALPPGEQTSLLQTECAVDNSSPSSVSSPVSSSSSSELTRERGIAFATGSSFFRSQSSLGRDLAVLAAALYKKAQGQLRVIDAMSGCGVRALRYLIQSDADFALVNDCNPEIHNIILENLSRYIRKEGGQSLISEPVFETAEEGNSELQLDSNNLFGVRNHDDPSYHSRPGCFSRESQGRHPSLTDITAELEFPRKEETRNGGELEGQVQFRSLQNSRSTTVSLLAQHSFDKYAYCFPHDRQHDSDKILAPSNVRWQICHEEAARLFMKCNLNMDFYDFIDVDSFGSDSFFLGPALSALRFGGLLFVTCTDGFSSGGHRPDSSLAQYGTFMRPMPYSNELGLRMLMGAVSKEAALRNMSVSPVFSIYAPHGPVFRVLVRVTAGKPQKIMHYGFIYYCGKCGDSKTVDWEKLGSTCCPCSEKVSGSVKVSGPLWTGPLHSTADIEEMTSLAKEWGWISSIDEHKAGDKKRRKQEKLYELLDIMLEESDPELPFGYIRLDEIAKRGKIQTPRRETLIKALQNEGYVASRSHVCPNAVKTNCPMTTCIEIARHRVVASG</sequence>
<evidence type="ECO:0000256" key="7">
    <source>
        <dbReference type="PROSITE-ProRule" id="PRU00958"/>
    </source>
</evidence>
<comment type="catalytic activity">
    <reaction evidence="7">
        <text>guanosine(26) in tRNA + 2 S-adenosyl-L-methionine = N(2)-dimethylguanosine(26) in tRNA + 2 S-adenosyl-L-homocysteine + 2 H(+)</text>
        <dbReference type="Rhea" id="RHEA:43140"/>
        <dbReference type="Rhea" id="RHEA-COMP:10359"/>
        <dbReference type="Rhea" id="RHEA-COMP:10360"/>
        <dbReference type="ChEBI" id="CHEBI:15378"/>
        <dbReference type="ChEBI" id="CHEBI:57856"/>
        <dbReference type="ChEBI" id="CHEBI:59789"/>
        <dbReference type="ChEBI" id="CHEBI:74269"/>
        <dbReference type="ChEBI" id="CHEBI:74513"/>
        <dbReference type="EC" id="2.1.1.216"/>
    </reaction>
</comment>
<dbReference type="PROSITE" id="PS51626">
    <property type="entry name" value="SAM_MT_TRM1"/>
    <property type="match status" value="1"/>
</dbReference>
<dbReference type="GO" id="GO:0160104">
    <property type="term" value="F:tRNA (guanine(26)-N2)-dimethyltransferase activity"/>
    <property type="evidence" value="ECO:0007669"/>
    <property type="project" value="UniProtKB-UniRule"/>
</dbReference>
<keyword evidence="4 7" id="KW-0949">S-adenosyl-L-methionine</keyword>
<dbReference type="EMBL" id="CM035418">
    <property type="protein sequence ID" value="KAH7421420.1"/>
    <property type="molecule type" value="Genomic_DNA"/>
</dbReference>
<keyword evidence="1 7" id="KW-0820">tRNA-binding</keyword>
<dbReference type="InterPro" id="IPR029063">
    <property type="entry name" value="SAM-dependent_MTases_sf"/>
</dbReference>
<dbReference type="PANTHER" id="PTHR10631">
    <property type="entry name" value="N 2 ,N 2 -DIMETHYLGUANOSINE TRNA METHYLTRANSFERASE"/>
    <property type="match status" value="1"/>
</dbReference>
<dbReference type="Gene3D" id="3.40.50.150">
    <property type="entry name" value="Vaccinia Virus protein VP39"/>
    <property type="match status" value="2"/>
</dbReference>
<proteinExistence type="inferred from homology"/>
<dbReference type="GO" id="GO:0002940">
    <property type="term" value="P:tRNA N2-guanine methylation"/>
    <property type="evidence" value="ECO:0007669"/>
    <property type="project" value="TreeGrafter"/>
</dbReference>
<evidence type="ECO:0000256" key="3">
    <source>
        <dbReference type="ARBA" id="ARBA00022679"/>
    </source>
</evidence>
<evidence type="ECO:0000256" key="2">
    <source>
        <dbReference type="ARBA" id="ARBA00022603"/>
    </source>
</evidence>
<organism evidence="8 9">
    <name type="scientific">Ceratopteris richardii</name>
    <name type="common">Triangle waterfern</name>
    <dbReference type="NCBI Taxonomy" id="49495"/>
    <lineage>
        <taxon>Eukaryota</taxon>
        <taxon>Viridiplantae</taxon>
        <taxon>Streptophyta</taxon>
        <taxon>Embryophyta</taxon>
        <taxon>Tracheophyta</taxon>
        <taxon>Polypodiopsida</taxon>
        <taxon>Polypodiidae</taxon>
        <taxon>Polypodiales</taxon>
        <taxon>Pteridineae</taxon>
        <taxon>Pteridaceae</taxon>
        <taxon>Parkerioideae</taxon>
        <taxon>Ceratopteris</taxon>
    </lineage>
</organism>
<dbReference type="OMA" id="FIRPMPY"/>
<dbReference type="InterPro" id="IPR002905">
    <property type="entry name" value="Trm1"/>
</dbReference>
<evidence type="ECO:0000313" key="9">
    <source>
        <dbReference type="Proteomes" id="UP000825935"/>
    </source>
</evidence>
<dbReference type="InterPro" id="IPR042296">
    <property type="entry name" value="tRNA_met_Trm1_C"/>
</dbReference>
<dbReference type="GO" id="GO:0000049">
    <property type="term" value="F:tRNA binding"/>
    <property type="evidence" value="ECO:0007669"/>
    <property type="project" value="UniProtKB-UniRule"/>
</dbReference>
<dbReference type="FunFam" id="3.30.56.70:FF:000001">
    <property type="entry name" value="tRNA (guanine(26)-N(2))-dimethyltransferase"/>
    <property type="match status" value="1"/>
</dbReference>
<dbReference type="AlphaFoldDB" id="A0A8T2TFU3"/>
<keyword evidence="9" id="KW-1185">Reference proteome</keyword>
<evidence type="ECO:0000313" key="8">
    <source>
        <dbReference type="EMBL" id="KAH7421420.1"/>
    </source>
</evidence>
<evidence type="ECO:0000256" key="6">
    <source>
        <dbReference type="ARBA" id="ARBA00022884"/>
    </source>
</evidence>